<keyword evidence="2" id="KW-1185">Reference proteome</keyword>
<dbReference type="Proteomes" id="UP000186002">
    <property type="component" value="Unassembled WGS sequence"/>
</dbReference>
<reference evidence="1 2" key="1">
    <citation type="submission" date="2016-11" db="EMBL/GenBank/DDBJ databases">
        <authorList>
            <person name="Jaros S."/>
            <person name="Januszkiewicz K."/>
            <person name="Wedrychowicz H."/>
        </authorList>
    </citation>
    <scope>NUCLEOTIDE SEQUENCE [LARGE SCALE GENOMIC DNA]</scope>
    <source>
        <strain evidence="1 2">DSM 22153</strain>
    </source>
</reference>
<evidence type="ECO:0000313" key="1">
    <source>
        <dbReference type="EMBL" id="SHN15753.1"/>
    </source>
</evidence>
<evidence type="ECO:0000313" key="2">
    <source>
        <dbReference type="Proteomes" id="UP000186002"/>
    </source>
</evidence>
<protein>
    <submittedName>
        <fullName evidence="1">Uncharacterized protein</fullName>
    </submittedName>
</protein>
<accession>A0A1M7PFH7</accession>
<dbReference type="AlphaFoldDB" id="A0A1M7PFH7"/>
<gene>
    <name evidence="1" type="ORF">SAMN05444272_4390</name>
</gene>
<name>A0A1M7PFH7_9HYPH</name>
<proteinExistence type="predicted"/>
<sequence length="151" mass="16230">MIRQRRIDLERGSVLQMFSFVRAGGIKALGAGLMTLVLALALSSGQSALAAGPKQSMADQLNDYPTEARADYVFGCMATNGQSSDVLRRCSCSIDVIASILPYEKYVEAATVLSMRQTGGERMAIFSQAASARELVANLRRAQAEADIVCF</sequence>
<organism evidence="1 2">
    <name type="scientific">Roseibium suaedae</name>
    <dbReference type="NCBI Taxonomy" id="735517"/>
    <lineage>
        <taxon>Bacteria</taxon>
        <taxon>Pseudomonadati</taxon>
        <taxon>Pseudomonadota</taxon>
        <taxon>Alphaproteobacteria</taxon>
        <taxon>Hyphomicrobiales</taxon>
        <taxon>Stappiaceae</taxon>
        <taxon>Roseibium</taxon>
    </lineage>
</organism>
<dbReference type="STRING" id="735517.SAMN05444272_4390"/>
<dbReference type="EMBL" id="FRBW01000007">
    <property type="protein sequence ID" value="SHN15753.1"/>
    <property type="molecule type" value="Genomic_DNA"/>
</dbReference>